<proteinExistence type="predicted"/>
<reference evidence="2" key="2">
    <citation type="submission" date="2020-10" db="EMBL/GenBank/DDBJ databases">
        <authorList>
            <person name="Cooper E.A."/>
            <person name="Brenton Z.W."/>
            <person name="Flinn B.S."/>
            <person name="Jenkins J."/>
            <person name="Shu S."/>
            <person name="Flowers D."/>
            <person name="Luo F."/>
            <person name="Wang Y."/>
            <person name="Xia P."/>
            <person name="Barry K."/>
            <person name="Daum C."/>
            <person name="Lipzen A."/>
            <person name="Yoshinaga Y."/>
            <person name="Schmutz J."/>
            <person name="Saski C."/>
            <person name="Vermerris W."/>
            <person name="Kresovich S."/>
        </authorList>
    </citation>
    <scope>NUCLEOTIDE SEQUENCE</scope>
</reference>
<evidence type="ECO:0000256" key="1">
    <source>
        <dbReference type="SAM" id="MobiDB-lite"/>
    </source>
</evidence>
<sequence>MASAHTAGRATSGKRLLQGRGEQLDRRCLRARQQTLLQRQRAPQTAELRSMSSCVVPCASSTMATTSRYCCRAPHTRHCRSSRAPPATLLAASLEVVSCVVLCLPGGVLDAAQGRGATALNPCKGKRGNGDGRYREPRRRGISLTEEAET</sequence>
<dbReference type="AlphaFoldDB" id="A0A921S0G2"/>
<feature type="region of interest" description="Disordered" evidence="1">
    <location>
        <begin position="122"/>
        <end position="150"/>
    </location>
</feature>
<reference evidence="2" key="1">
    <citation type="journal article" date="2019" name="BMC Genomics">
        <title>A new reference genome for Sorghum bicolor reveals high levels of sequence similarity between sweet and grain genotypes: implications for the genetics of sugar metabolism.</title>
        <authorList>
            <person name="Cooper E.A."/>
            <person name="Brenton Z.W."/>
            <person name="Flinn B.S."/>
            <person name="Jenkins J."/>
            <person name="Shu S."/>
            <person name="Flowers D."/>
            <person name="Luo F."/>
            <person name="Wang Y."/>
            <person name="Xia P."/>
            <person name="Barry K."/>
            <person name="Daum C."/>
            <person name="Lipzen A."/>
            <person name="Yoshinaga Y."/>
            <person name="Schmutz J."/>
            <person name="Saski C."/>
            <person name="Vermerris W."/>
            <person name="Kresovich S."/>
        </authorList>
    </citation>
    <scope>NUCLEOTIDE SEQUENCE</scope>
</reference>
<gene>
    <name evidence="2" type="ORF">BDA96_01G249200</name>
</gene>
<comment type="caution">
    <text evidence="2">The sequence shown here is derived from an EMBL/GenBank/DDBJ whole genome shotgun (WGS) entry which is preliminary data.</text>
</comment>
<evidence type="ECO:0000313" key="3">
    <source>
        <dbReference type="Proteomes" id="UP000807115"/>
    </source>
</evidence>
<dbReference type="EMBL" id="CM027680">
    <property type="protein sequence ID" value="KAG0549363.1"/>
    <property type="molecule type" value="Genomic_DNA"/>
</dbReference>
<protein>
    <submittedName>
        <fullName evidence="2">Uncharacterized protein</fullName>
    </submittedName>
</protein>
<evidence type="ECO:0000313" key="2">
    <source>
        <dbReference type="EMBL" id="KAG0549363.1"/>
    </source>
</evidence>
<dbReference type="Proteomes" id="UP000807115">
    <property type="component" value="Chromosome 1"/>
</dbReference>
<organism evidence="2 3">
    <name type="scientific">Sorghum bicolor</name>
    <name type="common">Sorghum</name>
    <name type="synonym">Sorghum vulgare</name>
    <dbReference type="NCBI Taxonomy" id="4558"/>
    <lineage>
        <taxon>Eukaryota</taxon>
        <taxon>Viridiplantae</taxon>
        <taxon>Streptophyta</taxon>
        <taxon>Embryophyta</taxon>
        <taxon>Tracheophyta</taxon>
        <taxon>Spermatophyta</taxon>
        <taxon>Magnoliopsida</taxon>
        <taxon>Liliopsida</taxon>
        <taxon>Poales</taxon>
        <taxon>Poaceae</taxon>
        <taxon>PACMAD clade</taxon>
        <taxon>Panicoideae</taxon>
        <taxon>Andropogonodae</taxon>
        <taxon>Andropogoneae</taxon>
        <taxon>Sorghinae</taxon>
        <taxon>Sorghum</taxon>
    </lineage>
</organism>
<accession>A0A921S0G2</accession>
<name>A0A921S0G2_SORBI</name>